<sequence length="420" mass="47149">MVFPTNLPFNSKPSTVMHLDLNSCFATIEQQANPLLRGKPVAVAAYTTPSGCIVAPSVEAKRLGIKVGMRVKDGKLLCPSLIVLAPDPWKYRNVHLGLRKIVSDYTQEFSPKSIDEFVLNLEGYPALQKGMCNLAREIKRRIRAEVGDWLSVSIGIAPNRFLAKTAAGLHKPDGLDEINKDNFVKVYSGLELTDLCGIKERNAVRLNGMGIYSVPDFYKAPFWKLKAAFSSIAGYYWYLRLRGWEIDDVAFARRSYGNSYALPKPFSSIKELSPILSKLVEKMGIRLRRAGYKAKGVHLAIFFRNGSFWHKAAASAKVLFDSRDIYQEAFRLLVRCPHRSPVRELAVSCFNLSRDTSLQMELFADVARKQKIVEALDAVNERWGNFVVTPARMAGMNDTVLDRVAFGGVKELEEFTLNSR</sequence>
<dbReference type="EMBL" id="MGFR01000003">
    <property type="protein sequence ID" value="OGM09641.1"/>
    <property type="molecule type" value="Genomic_DNA"/>
</dbReference>
<dbReference type="SUPFAM" id="SSF56672">
    <property type="entry name" value="DNA/RNA polymerases"/>
    <property type="match status" value="1"/>
</dbReference>
<dbReference type="GO" id="GO:0003684">
    <property type="term" value="F:damaged DNA binding"/>
    <property type="evidence" value="ECO:0007669"/>
    <property type="project" value="InterPro"/>
</dbReference>
<dbReference type="GO" id="GO:0042276">
    <property type="term" value="P:error-prone translesion synthesis"/>
    <property type="evidence" value="ECO:0007669"/>
    <property type="project" value="TreeGrafter"/>
</dbReference>
<evidence type="ECO:0000313" key="4">
    <source>
        <dbReference type="Proteomes" id="UP000176778"/>
    </source>
</evidence>
<dbReference type="InterPro" id="IPR017961">
    <property type="entry name" value="DNA_pol_Y-fam_little_finger"/>
</dbReference>
<comment type="similarity">
    <text evidence="1">Belongs to the DNA polymerase type-Y family.</text>
</comment>
<dbReference type="GO" id="GO:0003887">
    <property type="term" value="F:DNA-directed DNA polymerase activity"/>
    <property type="evidence" value="ECO:0007669"/>
    <property type="project" value="TreeGrafter"/>
</dbReference>
<feature type="domain" description="UmuC" evidence="2">
    <location>
        <begin position="16"/>
        <end position="199"/>
    </location>
</feature>
<organism evidence="3 4">
    <name type="scientific">Candidatus Woesebacteria bacterium RBG_13_46_13</name>
    <dbReference type="NCBI Taxonomy" id="1802479"/>
    <lineage>
        <taxon>Bacteria</taxon>
        <taxon>Candidatus Woeseibacteriota</taxon>
    </lineage>
</organism>
<proteinExistence type="inferred from homology"/>
<dbReference type="InterPro" id="IPR043502">
    <property type="entry name" value="DNA/RNA_pol_sf"/>
</dbReference>
<dbReference type="Pfam" id="PF00817">
    <property type="entry name" value="IMS"/>
    <property type="match status" value="1"/>
</dbReference>
<dbReference type="GO" id="GO:0006281">
    <property type="term" value="P:DNA repair"/>
    <property type="evidence" value="ECO:0007669"/>
    <property type="project" value="InterPro"/>
</dbReference>
<dbReference type="Gene3D" id="3.30.70.270">
    <property type="match status" value="1"/>
</dbReference>
<dbReference type="InterPro" id="IPR036775">
    <property type="entry name" value="DNA_pol_Y-fam_lit_finger_sf"/>
</dbReference>
<dbReference type="InterPro" id="IPR050116">
    <property type="entry name" value="DNA_polymerase-Y"/>
</dbReference>
<dbReference type="PANTHER" id="PTHR11076">
    <property type="entry name" value="DNA REPAIR POLYMERASE UMUC / TRANSFERASE FAMILY MEMBER"/>
    <property type="match status" value="1"/>
</dbReference>
<dbReference type="Pfam" id="PF11799">
    <property type="entry name" value="IMS_C"/>
    <property type="match status" value="1"/>
</dbReference>
<dbReference type="PANTHER" id="PTHR11076:SF33">
    <property type="entry name" value="DNA POLYMERASE KAPPA"/>
    <property type="match status" value="1"/>
</dbReference>
<dbReference type="AlphaFoldDB" id="A0A1F7X3T5"/>
<dbReference type="GO" id="GO:0009432">
    <property type="term" value="P:SOS response"/>
    <property type="evidence" value="ECO:0007669"/>
    <property type="project" value="TreeGrafter"/>
</dbReference>
<dbReference type="InterPro" id="IPR001126">
    <property type="entry name" value="UmuC"/>
</dbReference>
<dbReference type="Proteomes" id="UP000176778">
    <property type="component" value="Unassembled WGS sequence"/>
</dbReference>
<dbReference type="SUPFAM" id="SSF100879">
    <property type="entry name" value="Lesion bypass DNA polymerase (Y-family), little finger domain"/>
    <property type="match status" value="1"/>
</dbReference>
<dbReference type="PROSITE" id="PS50173">
    <property type="entry name" value="UMUC"/>
    <property type="match status" value="1"/>
</dbReference>
<comment type="caution">
    <text evidence="3">The sequence shown here is derived from an EMBL/GenBank/DDBJ whole genome shotgun (WGS) entry which is preliminary data.</text>
</comment>
<accession>A0A1F7X3T5</accession>
<evidence type="ECO:0000313" key="3">
    <source>
        <dbReference type="EMBL" id="OGM09641.1"/>
    </source>
</evidence>
<dbReference type="Gene3D" id="3.40.1170.60">
    <property type="match status" value="1"/>
</dbReference>
<dbReference type="Gene3D" id="3.30.1490.100">
    <property type="entry name" value="DNA polymerase, Y-family, little finger domain"/>
    <property type="match status" value="1"/>
</dbReference>
<evidence type="ECO:0000256" key="1">
    <source>
        <dbReference type="ARBA" id="ARBA00010945"/>
    </source>
</evidence>
<dbReference type="STRING" id="1802479.A2Y68_03330"/>
<dbReference type="InterPro" id="IPR043128">
    <property type="entry name" value="Rev_trsase/Diguanyl_cyclase"/>
</dbReference>
<reference evidence="3 4" key="1">
    <citation type="journal article" date="2016" name="Nat. Commun.">
        <title>Thousands of microbial genomes shed light on interconnected biogeochemical processes in an aquifer system.</title>
        <authorList>
            <person name="Anantharaman K."/>
            <person name="Brown C.T."/>
            <person name="Hug L.A."/>
            <person name="Sharon I."/>
            <person name="Castelle C.J."/>
            <person name="Probst A.J."/>
            <person name="Thomas B.C."/>
            <person name="Singh A."/>
            <person name="Wilkins M.J."/>
            <person name="Karaoz U."/>
            <person name="Brodie E.L."/>
            <person name="Williams K.H."/>
            <person name="Hubbard S.S."/>
            <person name="Banfield J.F."/>
        </authorList>
    </citation>
    <scope>NUCLEOTIDE SEQUENCE [LARGE SCALE GENOMIC DNA]</scope>
</reference>
<dbReference type="GO" id="GO:0005829">
    <property type="term" value="C:cytosol"/>
    <property type="evidence" value="ECO:0007669"/>
    <property type="project" value="TreeGrafter"/>
</dbReference>
<protein>
    <recommendedName>
        <fullName evidence="2">UmuC domain-containing protein</fullName>
    </recommendedName>
</protein>
<gene>
    <name evidence="3" type="ORF">A2Y68_03330</name>
</gene>
<name>A0A1F7X3T5_9BACT</name>
<evidence type="ECO:0000259" key="2">
    <source>
        <dbReference type="PROSITE" id="PS50173"/>
    </source>
</evidence>